<organism evidence="1">
    <name type="scientific">Anguilla anguilla</name>
    <name type="common">European freshwater eel</name>
    <name type="synonym">Muraena anguilla</name>
    <dbReference type="NCBI Taxonomy" id="7936"/>
    <lineage>
        <taxon>Eukaryota</taxon>
        <taxon>Metazoa</taxon>
        <taxon>Chordata</taxon>
        <taxon>Craniata</taxon>
        <taxon>Vertebrata</taxon>
        <taxon>Euteleostomi</taxon>
        <taxon>Actinopterygii</taxon>
        <taxon>Neopterygii</taxon>
        <taxon>Teleostei</taxon>
        <taxon>Anguilliformes</taxon>
        <taxon>Anguillidae</taxon>
        <taxon>Anguilla</taxon>
    </lineage>
</organism>
<reference evidence="1" key="1">
    <citation type="submission" date="2014-11" db="EMBL/GenBank/DDBJ databases">
        <authorList>
            <person name="Amaro Gonzalez C."/>
        </authorList>
    </citation>
    <scope>NUCLEOTIDE SEQUENCE</scope>
</reference>
<dbReference type="EMBL" id="GBXM01038856">
    <property type="protein sequence ID" value="JAH69721.1"/>
    <property type="molecule type" value="Transcribed_RNA"/>
</dbReference>
<dbReference type="AlphaFoldDB" id="A0A0E9UVC4"/>
<proteinExistence type="predicted"/>
<evidence type="ECO:0000313" key="1">
    <source>
        <dbReference type="EMBL" id="JAH69721.1"/>
    </source>
</evidence>
<accession>A0A0E9UVC4</accession>
<protein>
    <submittedName>
        <fullName evidence="1">Uncharacterized protein</fullName>
    </submittedName>
</protein>
<name>A0A0E9UVC4_ANGAN</name>
<sequence>MLGVLSRAPCLPFMMLHSNLKADYVDAAIHV</sequence>
<reference evidence="1" key="2">
    <citation type="journal article" date="2015" name="Fish Shellfish Immunol.">
        <title>Early steps in the European eel (Anguilla anguilla)-Vibrio vulnificus interaction in the gills: Role of the RtxA13 toxin.</title>
        <authorList>
            <person name="Callol A."/>
            <person name="Pajuelo D."/>
            <person name="Ebbesson L."/>
            <person name="Teles M."/>
            <person name="MacKenzie S."/>
            <person name="Amaro C."/>
        </authorList>
    </citation>
    <scope>NUCLEOTIDE SEQUENCE</scope>
</reference>